<name>A0ABS6FC78_9FIRM</name>
<dbReference type="Pfam" id="PF06675">
    <property type="entry name" value="DUF1177"/>
    <property type="match status" value="1"/>
</dbReference>
<evidence type="ECO:0000313" key="2">
    <source>
        <dbReference type="Proteomes" id="UP000787672"/>
    </source>
</evidence>
<accession>A0ABS6FC78</accession>
<dbReference type="EMBL" id="JAHLQN010000001">
    <property type="protein sequence ID" value="MBU5627172.1"/>
    <property type="molecule type" value="Genomic_DNA"/>
</dbReference>
<reference evidence="1 2" key="1">
    <citation type="submission" date="2021-06" db="EMBL/GenBank/DDBJ databases">
        <authorList>
            <person name="Sun Q."/>
            <person name="Li D."/>
        </authorList>
    </citation>
    <scope>NUCLEOTIDE SEQUENCE [LARGE SCALE GENOMIC DNA]</scope>
    <source>
        <strain evidence="1 2">MSJ-2</strain>
    </source>
</reference>
<dbReference type="InterPro" id="IPR009561">
    <property type="entry name" value="DUF1177"/>
</dbReference>
<protein>
    <submittedName>
        <fullName evidence="1">DUF1177 domain-containing protein</fullName>
    </submittedName>
</protein>
<comment type="caution">
    <text evidence="1">The sequence shown here is derived from an EMBL/GenBank/DDBJ whole genome shotgun (WGS) entry which is preliminary data.</text>
</comment>
<proteinExistence type="predicted"/>
<organism evidence="1 2">
    <name type="scientific">Dysosmobacter acutus</name>
    <dbReference type="NCBI Taxonomy" id="2841504"/>
    <lineage>
        <taxon>Bacteria</taxon>
        <taxon>Bacillati</taxon>
        <taxon>Bacillota</taxon>
        <taxon>Clostridia</taxon>
        <taxon>Eubacteriales</taxon>
        <taxon>Oscillospiraceae</taxon>
        <taxon>Dysosmobacter</taxon>
    </lineage>
</organism>
<sequence length="313" mass="33106">MLIKQVIEVFDLLDSARASGESVQSYLQSKGAADITVKRIQGGAHSTDFIKIVVPGKNGKTAGGSAPTFGVVGRLGAIGARPEVTGYVSDGDGALCALSVASKLIDMKAKGDELEGDVILCTQICPNAPTQPHEPVPFMGSPVDMATMNREEVDGAMEAILSIDTTKGNNVINVNGFAISQTVKEGYILRYSSDVLDVMQRTTGKAPHTFGVSVQDITPYGNDLYHLNSILQPSIATNAPVIGVALTTELPVAGCATGASHFVDVEETARFVLEVAKAFCDGKCRFYDEAEFQSIVKKYGKMNHLQTMGVGAE</sequence>
<dbReference type="Proteomes" id="UP000787672">
    <property type="component" value="Unassembled WGS sequence"/>
</dbReference>
<dbReference type="RefSeq" id="WP_216632558.1">
    <property type="nucleotide sequence ID" value="NZ_JAHLQN010000001.1"/>
</dbReference>
<keyword evidence="2" id="KW-1185">Reference proteome</keyword>
<gene>
    <name evidence="1" type="ORF">KQI82_09660</name>
</gene>
<evidence type="ECO:0000313" key="1">
    <source>
        <dbReference type="EMBL" id="MBU5627172.1"/>
    </source>
</evidence>